<dbReference type="Pfam" id="PF01328">
    <property type="entry name" value="Peroxidase_2"/>
    <property type="match status" value="1"/>
</dbReference>
<evidence type="ECO:0000256" key="3">
    <source>
        <dbReference type="ARBA" id="ARBA00022617"/>
    </source>
</evidence>
<dbReference type="AlphaFoldDB" id="A0A9Q8P755"/>
<feature type="chain" id="PRO_5040485156" evidence="8">
    <location>
        <begin position="19"/>
        <end position="268"/>
    </location>
</feature>
<keyword evidence="8" id="KW-0732">Signal</keyword>
<evidence type="ECO:0000313" key="10">
    <source>
        <dbReference type="EMBL" id="UJO15703.1"/>
    </source>
</evidence>
<evidence type="ECO:0000256" key="1">
    <source>
        <dbReference type="ARBA" id="ARBA00001970"/>
    </source>
</evidence>
<dbReference type="InterPro" id="IPR000028">
    <property type="entry name" value="Chloroperoxidase"/>
</dbReference>
<dbReference type="RefSeq" id="XP_047760069.1">
    <property type="nucleotide sequence ID" value="XM_047904154.1"/>
</dbReference>
<keyword evidence="5" id="KW-0560">Oxidoreductase</keyword>
<evidence type="ECO:0000256" key="5">
    <source>
        <dbReference type="ARBA" id="ARBA00023002"/>
    </source>
</evidence>
<dbReference type="PANTHER" id="PTHR33577:SF7">
    <property type="entry name" value="HEME HALOPEROXIDASE FAMILY PROFILE DOMAIN-CONTAINING PROTEIN"/>
    <property type="match status" value="1"/>
</dbReference>
<evidence type="ECO:0000256" key="2">
    <source>
        <dbReference type="ARBA" id="ARBA00022559"/>
    </source>
</evidence>
<dbReference type="OrthoDB" id="407298at2759"/>
<feature type="domain" description="Heme haloperoxidase family profile" evidence="9">
    <location>
        <begin position="25"/>
        <end position="235"/>
    </location>
</feature>
<reference evidence="10" key="1">
    <citation type="submission" date="2021-12" db="EMBL/GenBank/DDBJ databases">
        <authorList>
            <person name="Zaccaron A."/>
            <person name="Stergiopoulos I."/>
        </authorList>
    </citation>
    <scope>NUCLEOTIDE SEQUENCE</scope>
    <source>
        <strain evidence="10">Race5_Kim</strain>
    </source>
</reference>
<protein>
    <submittedName>
        <fullName evidence="10">Sterigmatocystin biosynthesis peroxidase stcC</fullName>
    </submittedName>
</protein>
<dbReference type="PANTHER" id="PTHR33577">
    <property type="entry name" value="STERIGMATOCYSTIN BIOSYNTHESIS PEROXIDASE STCC-RELATED"/>
    <property type="match status" value="1"/>
</dbReference>
<dbReference type="EMBL" id="CP090166">
    <property type="protein sequence ID" value="UJO15703.1"/>
    <property type="molecule type" value="Genomic_DNA"/>
</dbReference>
<feature type="signal peptide" evidence="8">
    <location>
        <begin position="1"/>
        <end position="18"/>
    </location>
</feature>
<keyword evidence="4" id="KW-0479">Metal-binding</keyword>
<dbReference type="GO" id="GO:0046872">
    <property type="term" value="F:metal ion binding"/>
    <property type="evidence" value="ECO:0007669"/>
    <property type="project" value="UniProtKB-KW"/>
</dbReference>
<dbReference type="KEGG" id="ffu:CLAFUR5_05006"/>
<reference evidence="10" key="2">
    <citation type="journal article" date="2022" name="Microb. Genom.">
        <title>A chromosome-scale genome assembly of the tomato pathogen Cladosporium fulvum reveals a compartmentalized genome architecture and the presence of a dispensable chromosome.</title>
        <authorList>
            <person name="Zaccaron A.Z."/>
            <person name="Chen L.H."/>
            <person name="Samaras A."/>
            <person name="Stergiopoulos I."/>
        </authorList>
    </citation>
    <scope>NUCLEOTIDE SEQUENCE</scope>
    <source>
        <strain evidence="10">Race5_Kim</strain>
    </source>
</reference>
<keyword evidence="3" id="KW-0349">Heme</keyword>
<dbReference type="PROSITE" id="PS51405">
    <property type="entry name" value="HEME_HALOPEROXIDASE"/>
    <property type="match status" value="1"/>
</dbReference>
<sequence length="268" mass="30170">MIATVSFAFALAMRSAMGQPATDDLYSKWQPADPHDSRGPCPMLNTFANHGLFPRDGLHITRQDLHHAMGDGLGFVEEVINLTFDQALLTNPQPNATWFDLWHIGRPDTLEHDASLSRQDAYFGNASTFHQATFEQTTSYWKGDTLDPLMLTNSRIARQLQSRVDNPTYTFTERTAEISTGETTSFVIVLGDWETMTAPRNYVEYFFENERLPTELGWTKPAEPITREVIHRFGEVFTDAQNFITDAGGMATAVAPGQAEKRDVHAMY</sequence>
<proteinExistence type="inferred from homology"/>
<dbReference type="InterPro" id="IPR036851">
    <property type="entry name" value="Chloroperoxidase-like_sf"/>
</dbReference>
<dbReference type="Gene3D" id="1.10.489.10">
    <property type="entry name" value="Chloroperoxidase-like"/>
    <property type="match status" value="1"/>
</dbReference>
<accession>A0A9Q8P755</accession>
<dbReference type="OMA" id="PMEINTT"/>
<dbReference type="SUPFAM" id="SSF47571">
    <property type="entry name" value="Cloroperoxidase"/>
    <property type="match status" value="1"/>
</dbReference>
<evidence type="ECO:0000256" key="8">
    <source>
        <dbReference type="SAM" id="SignalP"/>
    </source>
</evidence>
<keyword evidence="6" id="KW-0408">Iron</keyword>
<evidence type="ECO:0000313" key="11">
    <source>
        <dbReference type="Proteomes" id="UP000756132"/>
    </source>
</evidence>
<evidence type="ECO:0000256" key="6">
    <source>
        <dbReference type="ARBA" id="ARBA00023004"/>
    </source>
</evidence>
<comment type="cofactor">
    <cofactor evidence="1">
        <name>heme b</name>
        <dbReference type="ChEBI" id="CHEBI:60344"/>
    </cofactor>
</comment>
<organism evidence="10 11">
    <name type="scientific">Passalora fulva</name>
    <name type="common">Tomato leaf mold</name>
    <name type="synonym">Cladosporium fulvum</name>
    <dbReference type="NCBI Taxonomy" id="5499"/>
    <lineage>
        <taxon>Eukaryota</taxon>
        <taxon>Fungi</taxon>
        <taxon>Dikarya</taxon>
        <taxon>Ascomycota</taxon>
        <taxon>Pezizomycotina</taxon>
        <taxon>Dothideomycetes</taxon>
        <taxon>Dothideomycetidae</taxon>
        <taxon>Mycosphaerellales</taxon>
        <taxon>Mycosphaerellaceae</taxon>
        <taxon>Fulvia</taxon>
    </lineage>
</organism>
<dbReference type="Proteomes" id="UP000756132">
    <property type="component" value="Chromosome 4"/>
</dbReference>
<gene>
    <name evidence="10" type="ORF">CLAFUR5_05006</name>
</gene>
<evidence type="ECO:0000256" key="4">
    <source>
        <dbReference type="ARBA" id="ARBA00022723"/>
    </source>
</evidence>
<evidence type="ECO:0000256" key="7">
    <source>
        <dbReference type="ARBA" id="ARBA00025795"/>
    </source>
</evidence>
<keyword evidence="11" id="KW-1185">Reference proteome</keyword>
<dbReference type="GeneID" id="71984884"/>
<comment type="similarity">
    <text evidence="7">Belongs to the chloroperoxidase family.</text>
</comment>
<dbReference type="GO" id="GO:0004601">
    <property type="term" value="F:peroxidase activity"/>
    <property type="evidence" value="ECO:0007669"/>
    <property type="project" value="UniProtKB-KW"/>
</dbReference>
<keyword evidence="2 10" id="KW-0575">Peroxidase</keyword>
<name>A0A9Q8P755_PASFU</name>
<evidence type="ECO:0000259" key="9">
    <source>
        <dbReference type="PROSITE" id="PS51405"/>
    </source>
</evidence>